<evidence type="ECO:0000313" key="5">
    <source>
        <dbReference type="Proteomes" id="UP000241484"/>
    </source>
</evidence>
<proteinExistence type="predicted"/>
<protein>
    <submittedName>
        <fullName evidence="2">Uncharacterized protein</fullName>
    </submittedName>
</protein>
<evidence type="ECO:0000313" key="4">
    <source>
        <dbReference type="Proteomes" id="UP000240366"/>
    </source>
</evidence>
<keyword evidence="1" id="KW-0812">Transmembrane</keyword>
<feature type="transmembrane region" description="Helical" evidence="1">
    <location>
        <begin position="33"/>
        <end position="56"/>
    </location>
</feature>
<reference evidence="4 5" key="1">
    <citation type="submission" date="2016-09" db="EMBL/GenBank/DDBJ databases">
        <title>Nearly complete genome sequences of 2 Mimiviridae isolates, Mimivirus shirakomae and Mimivirus kasaii from Japanese pond and river mouth.</title>
        <authorList>
            <person name="Takemura M."/>
            <person name="Mikami T."/>
            <person name="Murono S."/>
        </authorList>
    </citation>
    <scope>NUCLEOTIDE SEQUENCE [LARGE SCALE GENOMIC DNA]</scope>
    <source>
        <strain evidence="2 5">Mimivirus kasaii</strain>
        <strain evidence="3 4">Mimivirus shirakomae</strain>
    </source>
</reference>
<evidence type="ECO:0000313" key="2">
    <source>
        <dbReference type="EMBL" id="BAV61650.1"/>
    </source>
</evidence>
<name>A0A1E1ETT2_9VIRU</name>
<dbReference type="EMBL" id="AP017645">
    <property type="protein sequence ID" value="BAV62638.1"/>
    <property type="molecule type" value="Genomic_DNA"/>
</dbReference>
<keyword evidence="1" id="KW-1133">Transmembrane helix</keyword>
<evidence type="ECO:0000256" key="1">
    <source>
        <dbReference type="SAM" id="Phobius"/>
    </source>
</evidence>
<dbReference type="Proteomes" id="UP000240366">
    <property type="component" value="Segment"/>
</dbReference>
<evidence type="ECO:0000313" key="3">
    <source>
        <dbReference type="EMBL" id="BAV62638.1"/>
    </source>
</evidence>
<keyword evidence="1" id="KW-0472">Membrane</keyword>
<dbReference type="Proteomes" id="UP000241484">
    <property type="component" value="Segment"/>
</dbReference>
<dbReference type="EMBL" id="AP017644">
    <property type="protein sequence ID" value="BAV61650.1"/>
    <property type="molecule type" value="Genomic_DNA"/>
</dbReference>
<accession>A0A1E1ETT2</accession>
<organism evidence="2 5">
    <name type="scientific">Acanthamoeba castellanii mimivirus</name>
    <dbReference type="NCBI Taxonomy" id="1899318"/>
    <lineage>
        <taxon>Viruses</taxon>
        <taxon>Varidnaviria</taxon>
        <taxon>Bamfordvirae</taxon>
        <taxon>Nucleocytoviricota</taxon>
        <taxon>Megaviricetes</taxon>
        <taxon>Imitervirales</taxon>
        <taxon>Mimiviridae</taxon>
        <taxon>Megamimivirinae</taxon>
        <taxon>Mimivirus</taxon>
    </lineage>
</organism>
<sequence length="60" mass="6862">MNNYNSNRDIENNLNNQDNFNDSDVSRMSLGSVLLFSFILMILAAIVITFIVRAYIIAFD</sequence>